<proteinExistence type="predicted"/>
<dbReference type="AlphaFoldDB" id="A0A939BCF3"/>
<dbReference type="Pfam" id="PF19478">
    <property type="entry name" value="TrbL_2"/>
    <property type="match status" value="1"/>
</dbReference>
<dbReference type="EMBL" id="JACJLV010000028">
    <property type="protein sequence ID" value="MBM6827246.1"/>
    <property type="molecule type" value="Genomic_DNA"/>
</dbReference>
<keyword evidence="1" id="KW-0472">Membrane</keyword>
<reference evidence="2" key="2">
    <citation type="journal article" date="2021" name="Sci. Rep.">
        <title>The distribution of antibiotic resistance genes in chicken gut microbiota commensals.</title>
        <authorList>
            <person name="Juricova H."/>
            <person name="Matiasovicova J."/>
            <person name="Kubasova T."/>
            <person name="Cejkova D."/>
            <person name="Rychlik I."/>
        </authorList>
    </citation>
    <scope>NUCLEOTIDE SEQUENCE</scope>
    <source>
        <strain evidence="2">An420c</strain>
    </source>
</reference>
<name>A0A939BCF3_9CLOT</name>
<evidence type="ECO:0000256" key="1">
    <source>
        <dbReference type="SAM" id="Phobius"/>
    </source>
</evidence>
<protein>
    <recommendedName>
        <fullName evidence="4">TrbL/VirB6 plasmid conjugal transfer protein</fullName>
    </recommendedName>
</protein>
<keyword evidence="3" id="KW-1185">Reference proteome</keyword>
<organism evidence="2 3">
    <name type="scientific">Mordavella massiliensis</name>
    <dbReference type="NCBI Taxonomy" id="1871024"/>
    <lineage>
        <taxon>Bacteria</taxon>
        <taxon>Bacillati</taxon>
        <taxon>Bacillota</taxon>
        <taxon>Clostridia</taxon>
        <taxon>Eubacteriales</taxon>
        <taxon>Clostridiaceae</taxon>
        <taxon>Mordavella</taxon>
    </lineage>
</organism>
<dbReference type="Proteomes" id="UP000713880">
    <property type="component" value="Unassembled WGS sequence"/>
</dbReference>
<dbReference type="InterPro" id="IPR045798">
    <property type="entry name" value="TrbL_Firmicutes"/>
</dbReference>
<feature type="transmembrane region" description="Helical" evidence="1">
    <location>
        <begin position="228"/>
        <end position="252"/>
    </location>
</feature>
<evidence type="ECO:0000313" key="2">
    <source>
        <dbReference type="EMBL" id="MBM6827246.1"/>
    </source>
</evidence>
<accession>A0A939BCF3</accession>
<feature type="transmembrane region" description="Helical" evidence="1">
    <location>
        <begin position="258"/>
        <end position="277"/>
    </location>
</feature>
<feature type="transmembrane region" description="Helical" evidence="1">
    <location>
        <begin position="65"/>
        <end position="83"/>
    </location>
</feature>
<reference evidence="2" key="1">
    <citation type="submission" date="2020-08" db="EMBL/GenBank/DDBJ databases">
        <authorList>
            <person name="Cejkova D."/>
            <person name="Kubasova T."/>
            <person name="Jahodarova E."/>
            <person name="Rychlik I."/>
        </authorList>
    </citation>
    <scope>NUCLEOTIDE SEQUENCE</scope>
    <source>
        <strain evidence="2">An420c</strain>
    </source>
</reference>
<dbReference type="RefSeq" id="WP_204909273.1">
    <property type="nucleotide sequence ID" value="NZ_JACJLV010000028.1"/>
</dbReference>
<feature type="transmembrane region" description="Helical" evidence="1">
    <location>
        <begin position="166"/>
        <end position="192"/>
    </location>
</feature>
<keyword evidence="1" id="KW-0812">Transmembrane</keyword>
<gene>
    <name evidence="2" type="ORF">H6A13_09100</name>
</gene>
<feature type="transmembrane region" description="Helical" evidence="1">
    <location>
        <begin position="103"/>
        <end position="125"/>
    </location>
</feature>
<keyword evidence="1" id="KW-1133">Transmembrane helix</keyword>
<comment type="caution">
    <text evidence="2">The sequence shown here is derived from an EMBL/GenBank/DDBJ whole genome shotgun (WGS) entry which is preliminary data.</text>
</comment>
<evidence type="ECO:0000313" key="3">
    <source>
        <dbReference type="Proteomes" id="UP000713880"/>
    </source>
</evidence>
<evidence type="ECO:0008006" key="4">
    <source>
        <dbReference type="Google" id="ProtNLM"/>
    </source>
</evidence>
<sequence length="290" mass="32412">MFDQIFDAIEEWMRGLLTGIIHSNLDRMFTDVNEKTSEIAVQVGQTPQGWNSSIFNMIENLSETVILPIAGIIITFVLCYELISMITEKNNMHDIDTWMFFKYFVKMWIAVYLVSNTFTITMAVFDVGQSVVNSAAGVITGSTEIDISSVLTDLDTTLEAMEIGELVVLVLETLIVSFGMKIMSVLITVILYGRMIEIYLYTSIAPIPFATMTNREWGQIGTNYFRGLFALAFQAFLMMVCVAIYSILVAGIQYSDNLSSSLFGVMAYTVVLCFSLFKTGALSKSIFNAH</sequence>